<evidence type="ECO:0000313" key="1">
    <source>
        <dbReference type="EMBL" id="PSN84527.1"/>
    </source>
</evidence>
<dbReference type="PANTHER" id="PTHR40696:SF1">
    <property type="entry name" value="DUF371 DOMAIN-CONTAINING PROTEIN"/>
    <property type="match status" value="1"/>
</dbReference>
<dbReference type="PANTHER" id="PTHR40696">
    <property type="entry name" value="DUF371 FAMILY PROTEIN"/>
    <property type="match status" value="1"/>
</dbReference>
<gene>
    <name evidence="1" type="ORF">B9Q01_00530</name>
</gene>
<dbReference type="InterPro" id="IPR023131">
    <property type="entry name" value="Mth639-like_dom_sf"/>
</dbReference>
<evidence type="ECO:0008006" key="3">
    <source>
        <dbReference type="Google" id="ProtNLM"/>
    </source>
</evidence>
<dbReference type="Pfam" id="PF04027">
    <property type="entry name" value="DUF371"/>
    <property type="match status" value="1"/>
</dbReference>
<dbReference type="AlphaFoldDB" id="A0A2R6ADS0"/>
<dbReference type="Proteomes" id="UP000240880">
    <property type="component" value="Unassembled WGS sequence"/>
</dbReference>
<comment type="caution">
    <text evidence="1">The sequence shown here is derived from an EMBL/GenBank/DDBJ whole genome shotgun (WGS) entry which is preliminary data.</text>
</comment>
<reference evidence="1 2" key="1">
    <citation type="submission" date="2017-04" db="EMBL/GenBank/DDBJ databases">
        <title>Novel microbial lineages endemic to geothermal iron-oxide mats fill important gaps in the evolutionary history of Archaea.</title>
        <authorList>
            <person name="Jay Z.J."/>
            <person name="Beam J.P."/>
            <person name="Dlakic M."/>
            <person name="Rusch D.B."/>
            <person name="Kozubal M.A."/>
            <person name="Inskeep W.P."/>
        </authorList>
    </citation>
    <scope>NUCLEOTIDE SEQUENCE [LARGE SCALE GENOMIC DNA]</scope>
    <source>
        <strain evidence="1">OSP_D</strain>
    </source>
</reference>
<protein>
    <recommendedName>
        <fullName evidence="3">DUF371 domain-containing protein</fullName>
    </recommendedName>
</protein>
<dbReference type="EMBL" id="NEXC01000002">
    <property type="protein sequence ID" value="PSN84527.1"/>
    <property type="molecule type" value="Genomic_DNA"/>
</dbReference>
<organism evidence="1 2">
    <name type="scientific">Candidatus Marsarchaeota G1 archaeon OSP_D</name>
    <dbReference type="NCBI Taxonomy" id="1978155"/>
    <lineage>
        <taxon>Archaea</taxon>
        <taxon>Candidatus Marsarchaeota</taxon>
        <taxon>Candidatus Marsarchaeota group 1</taxon>
    </lineage>
</organism>
<accession>A0A2R6ADS0</accession>
<dbReference type="InterPro" id="IPR007171">
    <property type="entry name" value="DUF371"/>
</dbReference>
<evidence type="ECO:0000313" key="2">
    <source>
        <dbReference type="Proteomes" id="UP000240880"/>
    </source>
</evidence>
<proteinExistence type="predicted"/>
<dbReference type="Gene3D" id="2.60.120.630">
    <property type="entry name" value="mth639 domain like"/>
    <property type="match status" value="1"/>
</dbReference>
<name>A0A2R6ADS0_9ARCH</name>
<sequence length="145" mass="16584">MRIISFTGRGHKNILALHDTTIEFTREKRLTKRGDCIILVDCTMAAKDIPEDFKRLMRDDHATLIFEIRVDHLFDTIIAHGSKNLTLEDPVSMVIRKSGYISPRTVAIYANKSARDLDRKLIGELQKEKRASVTIKLITAIQDHI</sequence>